<dbReference type="RefSeq" id="WP_358639993.1">
    <property type="nucleotide sequence ID" value="NZ_JBFACG010000007.1"/>
</dbReference>
<dbReference type="PANTHER" id="PTHR30272:SF1">
    <property type="entry name" value="3-HYDROXYACYL-[ACYL-CARRIER-PROTEIN] DEHYDRATASE"/>
    <property type="match status" value="1"/>
</dbReference>
<keyword evidence="4" id="KW-1185">Reference proteome</keyword>
<sequence length="164" mass="17782">MRFHLIDRIDALDPHRSVTARKLTSRQEEFWRDEGRGPEMPAPLVLEALCQAGTWLIMGSTGLRRRAALLSADSVSFQGAVRPGDVLVMSGRVESFGDDTAVLSGRVTVGDRTVLTADAIMCALIPTEDLEDPQDVRRMYDRLTRGATITGATITGGALKEAVA</sequence>
<dbReference type="Proteomes" id="UP001620295">
    <property type="component" value="Unassembled WGS sequence"/>
</dbReference>
<gene>
    <name evidence="3" type="ORF">ACI2L5_07860</name>
</gene>
<dbReference type="PANTHER" id="PTHR30272">
    <property type="entry name" value="3-HYDROXYACYL-[ACYL-CARRIER-PROTEIN] DEHYDRATASE"/>
    <property type="match status" value="1"/>
</dbReference>
<reference evidence="3 4" key="1">
    <citation type="submission" date="2024-11" db="EMBL/GenBank/DDBJ databases">
        <title>The Natural Products Discovery Center: Release of the First 8490 Sequenced Strains for Exploring Actinobacteria Biosynthetic Diversity.</title>
        <authorList>
            <person name="Kalkreuter E."/>
            <person name="Kautsar S.A."/>
            <person name="Yang D."/>
            <person name="Bader C.D."/>
            <person name="Teijaro C.N."/>
            <person name="Fluegel L."/>
            <person name="Davis C.M."/>
            <person name="Simpson J.R."/>
            <person name="Lauterbach L."/>
            <person name="Steele A.D."/>
            <person name="Gui C."/>
            <person name="Meng S."/>
            <person name="Li G."/>
            <person name="Viehrig K."/>
            <person name="Ye F."/>
            <person name="Su P."/>
            <person name="Kiefer A.F."/>
            <person name="Nichols A."/>
            <person name="Cepeda A.J."/>
            <person name="Yan W."/>
            <person name="Fan B."/>
            <person name="Jiang Y."/>
            <person name="Adhikari A."/>
            <person name="Zheng C.-J."/>
            <person name="Schuster L."/>
            <person name="Cowan T.M."/>
            <person name="Smanski M.J."/>
            <person name="Chevrette M.G."/>
            <person name="De Carvalho L.P.S."/>
            <person name="Shen B."/>
        </authorList>
    </citation>
    <scope>NUCLEOTIDE SEQUENCE [LARGE SCALE GENOMIC DNA]</scope>
    <source>
        <strain evidence="3 4">NPDC020863</strain>
    </source>
</reference>
<protein>
    <submittedName>
        <fullName evidence="3">Hotdog domain-containing protein</fullName>
    </submittedName>
</protein>
<evidence type="ECO:0000313" key="4">
    <source>
        <dbReference type="Proteomes" id="UP001620295"/>
    </source>
</evidence>
<dbReference type="InterPro" id="IPR029069">
    <property type="entry name" value="HotDog_dom_sf"/>
</dbReference>
<organism evidence="3 4">
    <name type="scientific">Streptomyces milbemycinicus</name>
    <dbReference type="NCBI Taxonomy" id="476552"/>
    <lineage>
        <taxon>Bacteria</taxon>
        <taxon>Bacillati</taxon>
        <taxon>Actinomycetota</taxon>
        <taxon>Actinomycetes</taxon>
        <taxon>Kitasatosporales</taxon>
        <taxon>Streptomycetaceae</taxon>
        <taxon>Streptomyces</taxon>
    </lineage>
</organism>
<evidence type="ECO:0000313" key="3">
    <source>
        <dbReference type="EMBL" id="MFK4264843.1"/>
    </source>
</evidence>
<name>A0ABW8LG00_9ACTN</name>
<proteinExistence type="inferred from homology"/>
<dbReference type="Pfam" id="PF07977">
    <property type="entry name" value="FabA"/>
    <property type="match status" value="1"/>
</dbReference>
<keyword evidence="2" id="KW-0456">Lyase</keyword>
<dbReference type="EMBL" id="JBJDQH010000002">
    <property type="protein sequence ID" value="MFK4264843.1"/>
    <property type="molecule type" value="Genomic_DNA"/>
</dbReference>
<comment type="caution">
    <text evidence="3">The sequence shown here is derived from an EMBL/GenBank/DDBJ whole genome shotgun (WGS) entry which is preliminary data.</text>
</comment>
<dbReference type="InterPro" id="IPR013114">
    <property type="entry name" value="FabA_FabZ"/>
</dbReference>
<evidence type="ECO:0000256" key="1">
    <source>
        <dbReference type="ARBA" id="ARBA00009174"/>
    </source>
</evidence>
<dbReference type="SUPFAM" id="SSF54637">
    <property type="entry name" value="Thioesterase/thiol ester dehydrase-isomerase"/>
    <property type="match status" value="1"/>
</dbReference>
<evidence type="ECO:0000256" key="2">
    <source>
        <dbReference type="ARBA" id="ARBA00023239"/>
    </source>
</evidence>
<accession>A0ABW8LG00</accession>
<comment type="similarity">
    <text evidence="1">Belongs to the thioester dehydratase family. FabZ subfamily.</text>
</comment>
<dbReference type="Gene3D" id="3.10.129.10">
    <property type="entry name" value="Hotdog Thioesterase"/>
    <property type="match status" value="1"/>
</dbReference>